<evidence type="ECO:0000313" key="2">
    <source>
        <dbReference type="EMBL" id="TGZ71013.1"/>
    </source>
</evidence>
<feature type="region of interest" description="Disordered" evidence="1">
    <location>
        <begin position="1"/>
        <end position="77"/>
    </location>
</feature>
<evidence type="ECO:0000313" key="3">
    <source>
        <dbReference type="Proteomes" id="UP000308267"/>
    </source>
</evidence>
<gene>
    <name evidence="2" type="ORF">CRM22_002874</name>
</gene>
<dbReference type="AlphaFoldDB" id="A0A4S2M3Y8"/>
<dbReference type="Proteomes" id="UP000308267">
    <property type="component" value="Unassembled WGS sequence"/>
</dbReference>
<sequence length="77" mass="8564">MGSVRYQAAEDGTCTTAASSSKRTTKHQKSKEDEEVDQDVEGQKEDELATERKPKLPNAQSVDQLILERDISKGNKQ</sequence>
<proteinExistence type="predicted"/>
<evidence type="ECO:0000256" key="1">
    <source>
        <dbReference type="SAM" id="MobiDB-lite"/>
    </source>
</evidence>
<dbReference type="EMBL" id="SJOL01004952">
    <property type="protein sequence ID" value="TGZ71013.1"/>
    <property type="molecule type" value="Genomic_DNA"/>
</dbReference>
<keyword evidence="3" id="KW-1185">Reference proteome</keyword>
<feature type="non-terminal residue" evidence="2">
    <location>
        <position position="77"/>
    </location>
</feature>
<accession>A0A4S2M3Y8</accession>
<comment type="caution">
    <text evidence="2">The sequence shown here is derived from an EMBL/GenBank/DDBJ whole genome shotgun (WGS) entry which is preliminary data.</text>
</comment>
<reference evidence="2 3" key="1">
    <citation type="journal article" date="2019" name="BMC Genomics">
        <title>New insights from Opisthorchis felineus genome: update on genomics of the epidemiologically important liver flukes.</title>
        <authorList>
            <person name="Ershov N.I."/>
            <person name="Mordvinov V.A."/>
            <person name="Prokhortchouk E.B."/>
            <person name="Pakharukova M.Y."/>
            <person name="Gunbin K.V."/>
            <person name="Ustyantsev K."/>
            <person name="Genaev M.A."/>
            <person name="Blinov A.G."/>
            <person name="Mazur A."/>
            <person name="Boulygina E."/>
            <person name="Tsygankova S."/>
            <person name="Khrameeva E."/>
            <person name="Chekanov N."/>
            <person name="Fan G."/>
            <person name="Xiao A."/>
            <person name="Zhang H."/>
            <person name="Xu X."/>
            <person name="Yang H."/>
            <person name="Solovyev V."/>
            <person name="Lee S.M."/>
            <person name="Liu X."/>
            <person name="Afonnikov D.A."/>
            <person name="Skryabin K.G."/>
        </authorList>
    </citation>
    <scope>NUCLEOTIDE SEQUENCE [LARGE SCALE GENOMIC DNA]</scope>
    <source>
        <strain evidence="2">AK-0245</strain>
        <tissue evidence="2">Whole organism</tissue>
    </source>
</reference>
<organism evidence="2 3">
    <name type="scientific">Opisthorchis felineus</name>
    <dbReference type="NCBI Taxonomy" id="147828"/>
    <lineage>
        <taxon>Eukaryota</taxon>
        <taxon>Metazoa</taxon>
        <taxon>Spiralia</taxon>
        <taxon>Lophotrochozoa</taxon>
        <taxon>Platyhelminthes</taxon>
        <taxon>Trematoda</taxon>
        <taxon>Digenea</taxon>
        <taxon>Opisthorchiida</taxon>
        <taxon>Opisthorchiata</taxon>
        <taxon>Opisthorchiidae</taxon>
        <taxon>Opisthorchis</taxon>
    </lineage>
</organism>
<feature type="compositionally biased region" description="Low complexity" evidence="1">
    <location>
        <begin position="13"/>
        <end position="22"/>
    </location>
</feature>
<feature type="compositionally biased region" description="Basic and acidic residues" evidence="1">
    <location>
        <begin position="41"/>
        <end position="54"/>
    </location>
</feature>
<feature type="compositionally biased region" description="Basic and acidic residues" evidence="1">
    <location>
        <begin position="66"/>
        <end position="77"/>
    </location>
</feature>
<name>A0A4S2M3Y8_OPIFE</name>
<protein>
    <submittedName>
        <fullName evidence="2">Uncharacterized protein</fullName>
    </submittedName>
</protein>